<evidence type="ECO:0000256" key="6">
    <source>
        <dbReference type="SAM" id="MobiDB-lite"/>
    </source>
</evidence>
<dbReference type="InterPro" id="IPR011701">
    <property type="entry name" value="MFS"/>
</dbReference>
<dbReference type="Pfam" id="PF07690">
    <property type="entry name" value="MFS_1"/>
    <property type="match status" value="2"/>
</dbReference>
<sequence length="547" mass="61712">MPNSMKDPLNEKQSETGTNDRPDSIRTTTTMMPETNWNSIYTASMLSFIGTVQFSLYFSSMWPYVQIIDRSINETMFGWIIAIYSVGQIISAPLFGYWSNKIQQVRLPLFVGLALMFMGNLCYLSLELTTIPKLYILLFGRFMTGMGSGNVCLLRTYASTASTSKDRLRAIAFVTCGQALGATSGPAFQLLFTSFTYPGTTLLGHLRFNLFTGPAFLACTMNLFGTIILLFIFKEVYAGLHHEEYNKIVRVENGESNRSETATTKGSVNSLTSSLPSKLPPYDLIACFVCYLSRFTQMFVQTNLETIGSPFSMTMFGMTEQKSVEVISIAQALVGSITFATYIFYIYFKSSNMELNFRLSCILSILGLGAFHIVTFPWPFLSNPLQVYTEKERLAYKVEHLPADLEPVGCNTDKFDWCYNIGQVNVWIYFISYVVFIGFAFPILNIAMNTLFSHIIGPRRQGTQQGFFQISGSIARMIGPIGMSTLYTMYGPRMAWTMELLIIGITTLLWIIFYKRMVPLLSSPYTSNSTKRKFTVQNIFWISSIKG</sequence>
<evidence type="ECO:0000256" key="5">
    <source>
        <dbReference type="ARBA" id="ARBA00023136"/>
    </source>
</evidence>
<feature type="region of interest" description="Disordered" evidence="6">
    <location>
        <begin position="1"/>
        <end position="29"/>
    </location>
</feature>
<protein>
    <submittedName>
        <fullName evidence="8">Uncharacterized protein</fullName>
    </submittedName>
</protein>
<feature type="transmembrane region" description="Helical" evidence="7">
    <location>
        <begin position="138"/>
        <end position="158"/>
    </location>
</feature>
<evidence type="ECO:0000256" key="4">
    <source>
        <dbReference type="ARBA" id="ARBA00022989"/>
    </source>
</evidence>
<keyword evidence="5 7" id="KW-0472">Membrane</keyword>
<name>A0A6V7TMV2_MELEN</name>
<dbReference type="OrthoDB" id="370281at2759"/>
<comment type="caution">
    <text evidence="8">The sequence shown here is derived from an EMBL/GenBank/DDBJ whole genome shotgun (WGS) entry which is preliminary data.</text>
</comment>
<accession>A0A6V7TMV2</accession>
<evidence type="ECO:0000256" key="2">
    <source>
        <dbReference type="ARBA" id="ARBA00022448"/>
    </source>
</evidence>
<keyword evidence="2" id="KW-0813">Transport</keyword>
<evidence type="ECO:0000256" key="1">
    <source>
        <dbReference type="ARBA" id="ARBA00004127"/>
    </source>
</evidence>
<feature type="transmembrane region" description="Helical" evidence="7">
    <location>
        <begin position="467"/>
        <end position="490"/>
    </location>
</feature>
<dbReference type="EMBL" id="CAJEWN010000005">
    <property type="protein sequence ID" value="CAD2126379.1"/>
    <property type="molecule type" value="Genomic_DNA"/>
</dbReference>
<dbReference type="GO" id="GO:0012505">
    <property type="term" value="C:endomembrane system"/>
    <property type="evidence" value="ECO:0007669"/>
    <property type="project" value="UniProtKB-SubCell"/>
</dbReference>
<dbReference type="GO" id="GO:0005765">
    <property type="term" value="C:lysosomal membrane"/>
    <property type="evidence" value="ECO:0007669"/>
    <property type="project" value="TreeGrafter"/>
</dbReference>
<feature type="transmembrane region" description="Helical" evidence="7">
    <location>
        <begin position="324"/>
        <end position="347"/>
    </location>
</feature>
<dbReference type="Gene3D" id="1.20.1250.20">
    <property type="entry name" value="MFS general substrate transporter like domains"/>
    <property type="match status" value="1"/>
</dbReference>
<dbReference type="CDD" id="cd17326">
    <property type="entry name" value="MFS_MFSD8"/>
    <property type="match status" value="1"/>
</dbReference>
<evidence type="ECO:0000256" key="7">
    <source>
        <dbReference type="SAM" id="Phobius"/>
    </source>
</evidence>
<dbReference type="GO" id="GO:0022857">
    <property type="term" value="F:transmembrane transporter activity"/>
    <property type="evidence" value="ECO:0007669"/>
    <property type="project" value="InterPro"/>
</dbReference>
<dbReference type="InterPro" id="IPR051068">
    <property type="entry name" value="MFS_Domain-Containing_Protein"/>
</dbReference>
<feature type="transmembrane region" description="Helical" evidence="7">
    <location>
        <begin position="211"/>
        <end position="233"/>
    </location>
</feature>
<evidence type="ECO:0000313" key="9">
    <source>
        <dbReference type="EMBL" id="CAD2141991.1"/>
    </source>
</evidence>
<feature type="transmembrane region" description="Helical" evidence="7">
    <location>
        <begin position="496"/>
        <end position="514"/>
    </location>
</feature>
<dbReference type="InterPro" id="IPR036259">
    <property type="entry name" value="MFS_trans_sf"/>
</dbReference>
<feature type="transmembrane region" description="Helical" evidence="7">
    <location>
        <begin position="76"/>
        <end position="95"/>
    </location>
</feature>
<proteinExistence type="predicted"/>
<evidence type="ECO:0000256" key="3">
    <source>
        <dbReference type="ARBA" id="ARBA00022692"/>
    </source>
</evidence>
<dbReference type="Proteomes" id="UP000580250">
    <property type="component" value="Unassembled WGS sequence"/>
</dbReference>
<dbReference type="SUPFAM" id="SSF103473">
    <property type="entry name" value="MFS general substrate transporter"/>
    <property type="match status" value="1"/>
</dbReference>
<feature type="transmembrane region" description="Helical" evidence="7">
    <location>
        <begin position="107"/>
        <end position="126"/>
    </location>
</feature>
<dbReference type="PANTHER" id="PTHR23510:SF3">
    <property type="entry name" value="MAJOR FACILITATOR SUPERFAMILY DOMAIN-CONTAINING PROTEIN 8"/>
    <property type="match status" value="1"/>
</dbReference>
<comment type="subcellular location">
    <subcellularLocation>
        <location evidence="1">Endomembrane system</location>
        <topology evidence="1">Multi-pass membrane protein</topology>
    </subcellularLocation>
</comment>
<keyword evidence="3 7" id="KW-0812">Transmembrane</keyword>
<evidence type="ECO:0000313" key="8">
    <source>
        <dbReference type="EMBL" id="CAD2126379.1"/>
    </source>
</evidence>
<dbReference type="AlphaFoldDB" id="A0A6V7TMV2"/>
<organism evidence="8 10">
    <name type="scientific">Meloidogyne enterolobii</name>
    <name type="common">Root-knot nematode worm</name>
    <name type="synonym">Meloidogyne mayaguensis</name>
    <dbReference type="NCBI Taxonomy" id="390850"/>
    <lineage>
        <taxon>Eukaryota</taxon>
        <taxon>Metazoa</taxon>
        <taxon>Ecdysozoa</taxon>
        <taxon>Nematoda</taxon>
        <taxon>Chromadorea</taxon>
        <taxon>Rhabditida</taxon>
        <taxon>Tylenchina</taxon>
        <taxon>Tylenchomorpha</taxon>
        <taxon>Tylenchoidea</taxon>
        <taxon>Meloidogynidae</taxon>
        <taxon>Meloidogyninae</taxon>
        <taxon>Meloidogyne</taxon>
    </lineage>
</organism>
<feature type="transmembrane region" description="Helical" evidence="7">
    <location>
        <begin position="40"/>
        <end position="64"/>
    </location>
</feature>
<dbReference type="EMBL" id="CAJEWN010000028">
    <property type="protein sequence ID" value="CAD2141991.1"/>
    <property type="molecule type" value="Genomic_DNA"/>
</dbReference>
<feature type="transmembrane region" description="Helical" evidence="7">
    <location>
        <begin position="426"/>
        <end position="447"/>
    </location>
</feature>
<gene>
    <name evidence="8" type="ORF">MENT_LOCUS1479</name>
    <name evidence="9" type="ORF">MENT_LOCUS7080</name>
</gene>
<feature type="compositionally biased region" description="Basic and acidic residues" evidence="6">
    <location>
        <begin position="8"/>
        <end position="24"/>
    </location>
</feature>
<reference evidence="8 10" key="1">
    <citation type="submission" date="2020-08" db="EMBL/GenBank/DDBJ databases">
        <authorList>
            <person name="Koutsovoulos G."/>
            <person name="Danchin GJ E."/>
        </authorList>
    </citation>
    <scope>NUCLEOTIDE SEQUENCE [LARGE SCALE GENOMIC DNA]</scope>
</reference>
<evidence type="ECO:0000313" key="10">
    <source>
        <dbReference type="Proteomes" id="UP000580250"/>
    </source>
</evidence>
<dbReference type="PANTHER" id="PTHR23510">
    <property type="entry name" value="INNER MEMBRANE TRANSPORT PROTEIN YAJR"/>
    <property type="match status" value="1"/>
</dbReference>
<feature type="transmembrane region" description="Helical" evidence="7">
    <location>
        <begin position="359"/>
        <end position="381"/>
    </location>
</feature>
<keyword evidence="4 7" id="KW-1133">Transmembrane helix</keyword>